<keyword evidence="2" id="KW-0812">Transmembrane</keyword>
<dbReference type="Gene3D" id="1.10.10.10">
    <property type="entry name" value="Winged helix-like DNA-binding domain superfamily/Winged helix DNA-binding domain"/>
    <property type="match status" value="1"/>
</dbReference>
<evidence type="ECO:0000313" key="4">
    <source>
        <dbReference type="EMBL" id="SIR30515.1"/>
    </source>
</evidence>
<sequence>MSTIGDSSGTGSSDADNQSSESDSTVAEHVSDILESNGSREQRDAPLSRDMVFDVLKNQRRRYALHYLKQAEETVQLSDLAEQVAAWENDTTVDAISAAERKRVYTALYQSHLPKLDDAGIVDYNQNRGIVELATAAEQLDPYLETNTRDDISWCKRYLGIAVAGFAVLTGAWLELPLLAGIADIALALLVVVAFTLVAVAHTYDARHAPSTGEQAPDISGE</sequence>
<dbReference type="RefSeq" id="WP_076430066.1">
    <property type="nucleotide sequence ID" value="NZ_FTNO01000001.1"/>
</dbReference>
<dbReference type="OrthoDB" id="331021at2157"/>
<evidence type="ECO:0000313" key="5">
    <source>
        <dbReference type="Proteomes" id="UP000186914"/>
    </source>
</evidence>
<feature type="compositionally biased region" description="Polar residues" evidence="1">
    <location>
        <begin position="15"/>
        <end position="25"/>
    </location>
</feature>
<feature type="region of interest" description="Disordered" evidence="1">
    <location>
        <begin position="1"/>
        <end position="45"/>
    </location>
</feature>
<evidence type="ECO:0000256" key="1">
    <source>
        <dbReference type="SAM" id="MobiDB-lite"/>
    </source>
</evidence>
<name>A0A1N6ZUN8_9EURY</name>
<proteinExistence type="predicted"/>
<feature type="transmembrane region" description="Helical" evidence="2">
    <location>
        <begin position="158"/>
        <end position="174"/>
    </location>
</feature>
<gene>
    <name evidence="4" type="ORF">SAMN05421858_2179</name>
</gene>
<feature type="transmembrane region" description="Helical" evidence="2">
    <location>
        <begin position="180"/>
        <end position="201"/>
    </location>
</feature>
<dbReference type="EMBL" id="FTNO01000001">
    <property type="protein sequence ID" value="SIR30515.1"/>
    <property type="molecule type" value="Genomic_DNA"/>
</dbReference>
<reference evidence="5" key="1">
    <citation type="submission" date="2017-01" db="EMBL/GenBank/DDBJ databases">
        <authorList>
            <person name="Varghese N."/>
            <person name="Submissions S."/>
        </authorList>
    </citation>
    <scope>NUCLEOTIDE SEQUENCE [LARGE SCALE GENOMIC DNA]</scope>
    <source>
        <strain evidence="5">CGMCC 1.7737</strain>
    </source>
</reference>
<keyword evidence="2" id="KW-1133">Transmembrane helix</keyword>
<accession>A0A1N6ZUN8</accession>
<feature type="domain" description="DUF7344" evidence="3">
    <location>
        <begin position="53"/>
        <end position="132"/>
    </location>
</feature>
<dbReference type="InterPro" id="IPR036388">
    <property type="entry name" value="WH-like_DNA-bd_sf"/>
</dbReference>
<organism evidence="4 5">
    <name type="scientific">Haladaptatus litoreus</name>
    <dbReference type="NCBI Taxonomy" id="553468"/>
    <lineage>
        <taxon>Archaea</taxon>
        <taxon>Methanobacteriati</taxon>
        <taxon>Methanobacteriota</taxon>
        <taxon>Stenosarchaea group</taxon>
        <taxon>Halobacteria</taxon>
        <taxon>Halobacteriales</taxon>
        <taxon>Haladaptataceae</taxon>
        <taxon>Haladaptatus</taxon>
    </lineage>
</organism>
<keyword evidence="2" id="KW-0472">Membrane</keyword>
<dbReference type="AlphaFoldDB" id="A0A1N6ZUN8"/>
<dbReference type="Pfam" id="PF24035">
    <property type="entry name" value="DUF7344"/>
    <property type="match status" value="1"/>
</dbReference>
<protein>
    <recommendedName>
        <fullName evidence="3">DUF7344 domain-containing protein</fullName>
    </recommendedName>
</protein>
<dbReference type="InterPro" id="IPR055768">
    <property type="entry name" value="DUF7344"/>
</dbReference>
<keyword evidence="5" id="KW-1185">Reference proteome</keyword>
<dbReference type="Proteomes" id="UP000186914">
    <property type="component" value="Unassembled WGS sequence"/>
</dbReference>
<evidence type="ECO:0000256" key="2">
    <source>
        <dbReference type="SAM" id="Phobius"/>
    </source>
</evidence>
<feature type="compositionally biased region" description="Low complexity" evidence="1">
    <location>
        <begin position="1"/>
        <end position="14"/>
    </location>
</feature>
<evidence type="ECO:0000259" key="3">
    <source>
        <dbReference type="Pfam" id="PF24035"/>
    </source>
</evidence>